<feature type="transmembrane region" description="Helical" evidence="7">
    <location>
        <begin position="239"/>
        <end position="265"/>
    </location>
</feature>
<comment type="subcellular location">
    <subcellularLocation>
        <location evidence="1">Cell membrane</location>
        <topology evidence="1">Multi-pass membrane protein</topology>
    </subcellularLocation>
</comment>
<keyword evidence="5 7" id="KW-1133">Transmembrane helix</keyword>
<proteinExistence type="predicted"/>
<dbReference type="InterPro" id="IPR050171">
    <property type="entry name" value="MFS_Transporters"/>
</dbReference>
<feature type="transmembrane region" description="Helical" evidence="7">
    <location>
        <begin position="329"/>
        <end position="351"/>
    </location>
</feature>
<evidence type="ECO:0000256" key="3">
    <source>
        <dbReference type="ARBA" id="ARBA00022475"/>
    </source>
</evidence>
<feature type="transmembrane region" description="Helical" evidence="7">
    <location>
        <begin position="21"/>
        <end position="40"/>
    </location>
</feature>
<dbReference type="Proteomes" id="UP000176005">
    <property type="component" value="Unassembled WGS sequence"/>
</dbReference>
<reference evidence="9 10" key="1">
    <citation type="journal article" date="2016" name="Front. Microbiol.">
        <title>Comparative Genomics Analysis of Streptomyces Species Reveals Their Adaptation to the Marine Environment and Their Diversity at the Genomic Level.</title>
        <authorList>
            <person name="Tian X."/>
            <person name="Zhang Z."/>
            <person name="Yang T."/>
            <person name="Chen M."/>
            <person name="Li J."/>
            <person name="Chen F."/>
            <person name="Yang J."/>
            <person name="Li W."/>
            <person name="Zhang B."/>
            <person name="Zhang Z."/>
            <person name="Wu J."/>
            <person name="Zhang C."/>
            <person name="Long L."/>
            <person name="Xiao J."/>
        </authorList>
    </citation>
    <scope>NUCLEOTIDE SEQUENCE [LARGE SCALE GENOMIC DNA]</scope>
    <source>
        <strain evidence="9 10">SCSIO 10429</strain>
    </source>
</reference>
<dbReference type="GO" id="GO:0022857">
    <property type="term" value="F:transmembrane transporter activity"/>
    <property type="evidence" value="ECO:0007669"/>
    <property type="project" value="InterPro"/>
</dbReference>
<feature type="non-terminal residue" evidence="9">
    <location>
        <position position="398"/>
    </location>
</feature>
<keyword evidence="10" id="KW-1185">Reference proteome</keyword>
<feature type="transmembrane region" description="Helical" evidence="7">
    <location>
        <begin position="142"/>
        <end position="161"/>
    </location>
</feature>
<feature type="transmembrane region" description="Helical" evidence="7">
    <location>
        <begin position="302"/>
        <end position="323"/>
    </location>
</feature>
<dbReference type="AlphaFoldDB" id="A0A1E7L812"/>
<feature type="transmembrane region" description="Helical" evidence="7">
    <location>
        <begin position="167"/>
        <end position="187"/>
    </location>
</feature>
<accession>A0A1E7L812</accession>
<keyword evidence="2" id="KW-0813">Transport</keyword>
<evidence type="ECO:0000256" key="1">
    <source>
        <dbReference type="ARBA" id="ARBA00004651"/>
    </source>
</evidence>
<keyword evidence="4 7" id="KW-0812">Transmembrane</keyword>
<dbReference type="PANTHER" id="PTHR23517">
    <property type="entry name" value="RESISTANCE PROTEIN MDTM, PUTATIVE-RELATED-RELATED"/>
    <property type="match status" value="1"/>
</dbReference>
<sequence>MTDSRVSPGPGAYADRRAVRTAALLLTALTAGAYLPSPLYPDYQRLFGYDDLVMTLLFATFALVSGPALLLCGPAADAVGPRPVLRLSLLPAAAGSGCFAVADSPAWLFAGRVCQALALGAATGAAQALMSRHRSPTSRVGAPLLASLAFAGGTAVGPAASGLLVAYVPWPLLTPYLLHLALLAWVWHRLRRTVPAAASADPAPLRGRTVRARRPARTGTAIRTGISVRPRIPAALRATFAVAGLSGFFAWAVVGLQLALVPALLARTPHGGGPALTGGVLAAVLVWSVLTQFAAARCSALAAQLLGVAALSGSLSLLAATGATSLTGTLGSALLAGTGHGLAVGGAARAVDARTPAGQRSGIAAALYLLFYLGSGVPAVAVGLLSLRMPLTVAVTGL</sequence>
<evidence type="ECO:0000256" key="5">
    <source>
        <dbReference type="ARBA" id="ARBA00022989"/>
    </source>
</evidence>
<evidence type="ECO:0000313" key="9">
    <source>
        <dbReference type="EMBL" id="OEV12365.1"/>
    </source>
</evidence>
<gene>
    <name evidence="9" type="ORF">AN218_08655</name>
</gene>
<feature type="transmembrane region" description="Helical" evidence="7">
    <location>
        <begin position="52"/>
        <end position="72"/>
    </location>
</feature>
<evidence type="ECO:0000256" key="2">
    <source>
        <dbReference type="ARBA" id="ARBA00022448"/>
    </source>
</evidence>
<evidence type="ECO:0000259" key="8">
    <source>
        <dbReference type="PROSITE" id="PS50850"/>
    </source>
</evidence>
<dbReference type="CDD" id="cd06174">
    <property type="entry name" value="MFS"/>
    <property type="match status" value="1"/>
</dbReference>
<dbReference type="InterPro" id="IPR011701">
    <property type="entry name" value="MFS"/>
</dbReference>
<organism evidence="9 10">
    <name type="scientific">Streptomyces nanshensis</name>
    <dbReference type="NCBI Taxonomy" id="518642"/>
    <lineage>
        <taxon>Bacteria</taxon>
        <taxon>Bacillati</taxon>
        <taxon>Actinomycetota</taxon>
        <taxon>Actinomycetes</taxon>
        <taxon>Kitasatosporales</taxon>
        <taxon>Streptomycetaceae</taxon>
        <taxon>Streptomyces</taxon>
    </lineage>
</organism>
<name>A0A1E7L812_9ACTN</name>
<evidence type="ECO:0000256" key="4">
    <source>
        <dbReference type="ARBA" id="ARBA00022692"/>
    </source>
</evidence>
<feature type="transmembrane region" description="Helical" evidence="7">
    <location>
        <begin position="271"/>
        <end position="290"/>
    </location>
</feature>
<protein>
    <submittedName>
        <fullName evidence="9">MFS transporter</fullName>
    </submittedName>
</protein>
<dbReference type="EMBL" id="LJGW01000145">
    <property type="protein sequence ID" value="OEV12365.1"/>
    <property type="molecule type" value="Genomic_DNA"/>
</dbReference>
<dbReference type="InterPro" id="IPR036259">
    <property type="entry name" value="MFS_trans_sf"/>
</dbReference>
<dbReference type="Pfam" id="PF07690">
    <property type="entry name" value="MFS_1"/>
    <property type="match status" value="1"/>
</dbReference>
<dbReference type="Gene3D" id="1.20.1250.20">
    <property type="entry name" value="MFS general substrate transporter like domains"/>
    <property type="match status" value="1"/>
</dbReference>
<evidence type="ECO:0000256" key="7">
    <source>
        <dbReference type="SAM" id="Phobius"/>
    </source>
</evidence>
<dbReference type="GO" id="GO:0005886">
    <property type="term" value="C:plasma membrane"/>
    <property type="evidence" value="ECO:0007669"/>
    <property type="project" value="UniProtKB-SubCell"/>
</dbReference>
<feature type="transmembrane region" description="Helical" evidence="7">
    <location>
        <begin position="363"/>
        <end position="385"/>
    </location>
</feature>
<keyword evidence="6 7" id="KW-0472">Membrane</keyword>
<dbReference type="RefSeq" id="WP_070016179.1">
    <property type="nucleotide sequence ID" value="NZ_LJGW01000145.1"/>
</dbReference>
<evidence type="ECO:0000313" key="10">
    <source>
        <dbReference type="Proteomes" id="UP000176005"/>
    </source>
</evidence>
<feature type="domain" description="Major facilitator superfamily (MFS) profile" evidence="8">
    <location>
        <begin position="16"/>
        <end position="398"/>
    </location>
</feature>
<dbReference type="InterPro" id="IPR020846">
    <property type="entry name" value="MFS_dom"/>
</dbReference>
<dbReference type="SUPFAM" id="SSF103473">
    <property type="entry name" value="MFS general substrate transporter"/>
    <property type="match status" value="1"/>
</dbReference>
<evidence type="ECO:0000256" key="6">
    <source>
        <dbReference type="ARBA" id="ARBA00023136"/>
    </source>
</evidence>
<dbReference type="PROSITE" id="PS50850">
    <property type="entry name" value="MFS"/>
    <property type="match status" value="1"/>
</dbReference>
<comment type="caution">
    <text evidence="9">The sequence shown here is derived from an EMBL/GenBank/DDBJ whole genome shotgun (WGS) entry which is preliminary data.</text>
</comment>
<keyword evidence="3" id="KW-1003">Cell membrane</keyword>